<dbReference type="RefSeq" id="WP_034875039.1">
    <property type="nucleotide sequence ID" value="NZ_JOKG01000002.1"/>
</dbReference>
<comment type="subcellular location">
    <subcellularLocation>
        <location evidence="1">Peroxisome</location>
    </subcellularLocation>
</comment>
<accession>A0A081N8W9</accession>
<dbReference type="PANTHER" id="PTHR43684:SF1">
    <property type="entry name" value="ENOYL-COA DELTA ISOMERASE 2"/>
    <property type="match status" value="1"/>
</dbReference>
<dbReference type="Pfam" id="PF00378">
    <property type="entry name" value="ECH_1"/>
    <property type="match status" value="1"/>
</dbReference>
<sequence length="253" mass="28056">MEGVYQSEHVLLEQQGRILTIRLNRTDKKNALSGDMYKAMTSALAYADGEDSVYAVLLTGDDQCFTAGNDIADFLQSELGNNAPVMLFLRQLIDFEKPLVAAVNGVAVGIGITMLLHCDLVYVGENTRCRLPFVNLGLVPEAASSLLLPNIMGHQRAAELLMLGDFFDGRKAMDYGIANEALPDGEAVMQRAVEQVNKLANQPREALRLTRRLLKKREYDPVEHRIGEEGMMFAKQLRSKEAMDIMQAFFKGG</sequence>
<comment type="caution">
    <text evidence="5">The sequence shown here is derived from an EMBL/GenBank/DDBJ whole genome shotgun (WGS) entry which is preliminary data.</text>
</comment>
<dbReference type="eggNOG" id="COG1024">
    <property type="taxonomic scope" value="Bacteria"/>
</dbReference>
<gene>
    <name evidence="5" type="ORF">GZ77_11560</name>
</gene>
<keyword evidence="6" id="KW-1185">Reference proteome</keyword>
<dbReference type="InterPro" id="IPR029045">
    <property type="entry name" value="ClpP/crotonase-like_dom_sf"/>
</dbReference>
<dbReference type="InterPro" id="IPR051053">
    <property type="entry name" value="ECH/Chromodomain_protein"/>
</dbReference>
<dbReference type="CDD" id="cd06558">
    <property type="entry name" value="crotonase-like"/>
    <property type="match status" value="1"/>
</dbReference>
<dbReference type="PANTHER" id="PTHR43684">
    <property type="match status" value="1"/>
</dbReference>
<dbReference type="AlphaFoldDB" id="A0A081N8W9"/>
<evidence type="ECO:0000256" key="1">
    <source>
        <dbReference type="ARBA" id="ARBA00004275"/>
    </source>
</evidence>
<comment type="similarity">
    <text evidence="2">Belongs to the enoyl-CoA hydratase/isomerase family.</text>
</comment>
<evidence type="ECO:0000313" key="5">
    <source>
        <dbReference type="EMBL" id="KEQ14892.1"/>
    </source>
</evidence>
<protein>
    <recommendedName>
        <fullName evidence="7">Enoyl-CoA hydratase</fullName>
    </recommendedName>
</protein>
<dbReference type="Proteomes" id="UP000028006">
    <property type="component" value="Unassembled WGS sequence"/>
</dbReference>
<reference evidence="5 6" key="1">
    <citation type="submission" date="2014-06" db="EMBL/GenBank/DDBJ databases">
        <title>Whole Genome Sequences of Three Symbiotic Endozoicomonas Bacteria.</title>
        <authorList>
            <person name="Neave M.J."/>
            <person name="Apprill A."/>
            <person name="Voolstra C.R."/>
        </authorList>
    </citation>
    <scope>NUCLEOTIDE SEQUENCE [LARGE SCALE GENOMIC DNA]</scope>
    <source>
        <strain evidence="5 6">LMG 24815</strain>
    </source>
</reference>
<evidence type="ECO:0000256" key="4">
    <source>
        <dbReference type="ARBA" id="ARBA00023235"/>
    </source>
</evidence>
<dbReference type="Gene3D" id="3.90.226.10">
    <property type="entry name" value="2-enoyl-CoA Hydratase, Chain A, domain 1"/>
    <property type="match status" value="1"/>
</dbReference>
<dbReference type="Gene3D" id="1.10.12.10">
    <property type="entry name" value="Lyase 2-enoyl-coa Hydratase, Chain A, domain 2"/>
    <property type="match status" value="1"/>
</dbReference>
<organism evidence="5 6">
    <name type="scientific">Endozoicomonas montiporae</name>
    <dbReference type="NCBI Taxonomy" id="1027273"/>
    <lineage>
        <taxon>Bacteria</taxon>
        <taxon>Pseudomonadati</taxon>
        <taxon>Pseudomonadota</taxon>
        <taxon>Gammaproteobacteria</taxon>
        <taxon>Oceanospirillales</taxon>
        <taxon>Endozoicomonadaceae</taxon>
        <taxon>Endozoicomonas</taxon>
    </lineage>
</organism>
<dbReference type="InterPro" id="IPR014748">
    <property type="entry name" value="Enoyl-CoA_hydra_C"/>
</dbReference>
<evidence type="ECO:0008006" key="7">
    <source>
        <dbReference type="Google" id="ProtNLM"/>
    </source>
</evidence>
<name>A0A081N8W9_9GAMM</name>
<dbReference type="EMBL" id="JOKG01000002">
    <property type="protein sequence ID" value="KEQ14892.1"/>
    <property type="molecule type" value="Genomic_DNA"/>
</dbReference>
<evidence type="ECO:0000256" key="2">
    <source>
        <dbReference type="ARBA" id="ARBA00005254"/>
    </source>
</evidence>
<keyword evidence="3" id="KW-0576">Peroxisome</keyword>
<dbReference type="SUPFAM" id="SSF52096">
    <property type="entry name" value="ClpP/crotonase"/>
    <property type="match status" value="1"/>
</dbReference>
<evidence type="ECO:0000256" key="3">
    <source>
        <dbReference type="ARBA" id="ARBA00023140"/>
    </source>
</evidence>
<evidence type="ECO:0000313" key="6">
    <source>
        <dbReference type="Proteomes" id="UP000028006"/>
    </source>
</evidence>
<dbReference type="GO" id="GO:0004165">
    <property type="term" value="F:delta(3)-delta(2)-enoyl-CoA isomerase activity"/>
    <property type="evidence" value="ECO:0007669"/>
    <property type="project" value="UniProtKB-ARBA"/>
</dbReference>
<dbReference type="InterPro" id="IPR001753">
    <property type="entry name" value="Enoyl-CoA_hydra/iso"/>
</dbReference>
<keyword evidence="4" id="KW-0413">Isomerase</keyword>
<proteinExistence type="inferred from homology"/>